<dbReference type="GO" id="GO:0020037">
    <property type="term" value="F:heme binding"/>
    <property type="evidence" value="ECO:0007669"/>
    <property type="project" value="InterPro"/>
</dbReference>
<dbReference type="GO" id="GO:0004130">
    <property type="term" value="F:cytochrome-c peroxidase activity"/>
    <property type="evidence" value="ECO:0007669"/>
    <property type="project" value="UniProtKB-EC"/>
</dbReference>
<dbReference type="Gene3D" id="1.10.420.10">
    <property type="entry name" value="Peroxidase, domain 2"/>
    <property type="match status" value="1"/>
</dbReference>
<keyword evidence="4" id="KW-0809">Transit peptide</keyword>
<dbReference type="PRINTS" id="PR00459">
    <property type="entry name" value="ASPEROXIDASE"/>
</dbReference>
<evidence type="ECO:0000256" key="6">
    <source>
        <dbReference type="ARBA" id="ARBA00023004"/>
    </source>
</evidence>
<dbReference type="PRINTS" id="PR00458">
    <property type="entry name" value="PEROXIDASE"/>
</dbReference>
<dbReference type="InterPro" id="IPR002016">
    <property type="entry name" value="Haem_peroxidase"/>
</dbReference>
<evidence type="ECO:0000256" key="2">
    <source>
        <dbReference type="ARBA" id="ARBA00004569"/>
    </source>
</evidence>
<evidence type="ECO:0000256" key="4">
    <source>
        <dbReference type="ARBA" id="ARBA00022946"/>
    </source>
</evidence>
<dbReference type="Gene3D" id="1.10.520.10">
    <property type="match status" value="1"/>
</dbReference>
<dbReference type="PANTHER" id="PTHR31356">
    <property type="entry name" value="THYLAKOID LUMENAL 29 KDA PROTEIN, CHLOROPLASTIC-RELATED"/>
    <property type="match status" value="1"/>
</dbReference>
<feature type="domain" description="Plant heme peroxidase family profile" evidence="12">
    <location>
        <begin position="16"/>
        <end position="90"/>
    </location>
</feature>
<dbReference type="Pfam" id="PF00141">
    <property type="entry name" value="peroxidase"/>
    <property type="match status" value="1"/>
</dbReference>
<protein>
    <recommendedName>
        <fullName evidence="9">Cytochrome c peroxidase, mitochondrial</fullName>
        <ecNumber evidence="8">1.11.1.5</ecNumber>
    </recommendedName>
</protein>
<keyword evidence="7" id="KW-0496">Mitochondrion</keyword>
<dbReference type="GO" id="GO:0034599">
    <property type="term" value="P:cellular response to oxidative stress"/>
    <property type="evidence" value="ECO:0007669"/>
    <property type="project" value="InterPro"/>
</dbReference>
<comment type="caution">
    <text evidence="13">The sequence shown here is derived from an EMBL/GenBank/DDBJ whole genome shotgun (WGS) entry which is preliminary data.</text>
</comment>
<dbReference type="PROSITE" id="PS50873">
    <property type="entry name" value="PEROXIDASE_4"/>
    <property type="match status" value="1"/>
</dbReference>
<name>X6NG82_RETFI</name>
<evidence type="ECO:0000256" key="3">
    <source>
        <dbReference type="ARBA" id="ARBA00022723"/>
    </source>
</evidence>
<evidence type="ECO:0000256" key="8">
    <source>
        <dbReference type="ARBA" id="ARBA00039063"/>
    </source>
</evidence>
<proteinExistence type="inferred from homology"/>
<evidence type="ECO:0000313" key="14">
    <source>
        <dbReference type="Proteomes" id="UP000023152"/>
    </source>
</evidence>
<evidence type="ECO:0000256" key="11">
    <source>
        <dbReference type="RuleBase" id="RU004241"/>
    </source>
</evidence>
<evidence type="ECO:0000259" key="12">
    <source>
        <dbReference type="PROSITE" id="PS50873"/>
    </source>
</evidence>
<evidence type="ECO:0000256" key="10">
    <source>
        <dbReference type="ARBA" id="ARBA00049265"/>
    </source>
</evidence>
<comment type="catalytic activity">
    <reaction evidence="10">
        <text>2 Fe(II)-[cytochrome c] + H2O2 + 2 H(+) = 2 Fe(III)-[cytochrome c] + 2 H2O</text>
        <dbReference type="Rhea" id="RHEA:16581"/>
        <dbReference type="Rhea" id="RHEA-COMP:10350"/>
        <dbReference type="Rhea" id="RHEA-COMP:14399"/>
        <dbReference type="ChEBI" id="CHEBI:15377"/>
        <dbReference type="ChEBI" id="CHEBI:15378"/>
        <dbReference type="ChEBI" id="CHEBI:16240"/>
        <dbReference type="ChEBI" id="CHEBI:29033"/>
        <dbReference type="ChEBI" id="CHEBI:29034"/>
        <dbReference type="EC" id="1.11.1.5"/>
    </reaction>
</comment>
<dbReference type="GO" id="GO:0042744">
    <property type="term" value="P:hydrogen peroxide catabolic process"/>
    <property type="evidence" value="ECO:0007669"/>
    <property type="project" value="TreeGrafter"/>
</dbReference>
<dbReference type="EMBL" id="ASPP01008819">
    <property type="protein sequence ID" value="ETO24986.1"/>
    <property type="molecule type" value="Genomic_DNA"/>
</dbReference>
<dbReference type="SUPFAM" id="SSF48113">
    <property type="entry name" value="Heme-dependent peroxidases"/>
    <property type="match status" value="1"/>
</dbReference>
<dbReference type="OrthoDB" id="2859658at2759"/>
<dbReference type="GO" id="GO:0005758">
    <property type="term" value="C:mitochondrial intermembrane space"/>
    <property type="evidence" value="ECO:0007669"/>
    <property type="project" value="UniProtKB-SubCell"/>
</dbReference>
<dbReference type="InterPro" id="IPR044831">
    <property type="entry name" value="Ccp1-like"/>
</dbReference>
<dbReference type="InterPro" id="IPR010255">
    <property type="entry name" value="Haem_peroxidase_sf"/>
</dbReference>
<dbReference type="GO" id="GO:0005759">
    <property type="term" value="C:mitochondrial matrix"/>
    <property type="evidence" value="ECO:0007669"/>
    <property type="project" value="UniProtKB-SubCell"/>
</dbReference>
<keyword evidence="14" id="KW-1185">Reference proteome</keyword>
<gene>
    <name evidence="13" type="ORF">RFI_12155</name>
</gene>
<comment type="subcellular location">
    <subcellularLocation>
        <location evidence="2">Mitochondrion intermembrane space</location>
    </subcellularLocation>
    <subcellularLocation>
        <location evidence="1">Mitochondrion matrix</location>
    </subcellularLocation>
</comment>
<keyword evidence="3" id="KW-0479">Metal-binding</keyword>
<evidence type="ECO:0000313" key="13">
    <source>
        <dbReference type="EMBL" id="ETO24986.1"/>
    </source>
</evidence>
<evidence type="ECO:0000256" key="1">
    <source>
        <dbReference type="ARBA" id="ARBA00004305"/>
    </source>
</evidence>
<accession>X6NG82</accession>
<keyword evidence="13" id="KW-0575">Peroxidase</keyword>
<evidence type="ECO:0000256" key="5">
    <source>
        <dbReference type="ARBA" id="ARBA00023002"/>
    </source>
</evidence>
<evidence type="ECO:0000256" key="7">
    <source>
        <dbReference type="ARBA" id="ARBA00023128"/>
    </source>
</evidence>
<dbReference type="AlphaFoldDB" id="X6NG82"/>
<dbReference type="InterPro" id="IPR002207">
    <property type="entry name" value="Peroxidase_I"/>
</dbReference>
<keyword evidence="5" id="KW-0560">Oxidoreductase</keyword>
<dbReference type="GO" id="GO:0000302">
    <property type="term" value="P:response to reactive oxygen species"/>
    <property type="evidence" value="ECO:0007669"/>
    <property type="project" value="TreeGrafter"/>
</dbReference>
<reference evidence="13 14" key="1">
    <citation type="journal article" date="2013" name="Curr. Biol.">
        <title>The Genome of the Foraminiferan Reticulomyxa filosa.</title>
        <authorList>
            <person name="Glockner G."/>
            <person name="Hulsmann N."/>
            <person name="Schleicher M."/>
            <person name="Noegel A.A."/>
            <person name="Eichinger L."/>
            <person name="Gallinger C."/>
            <person name="Pawlowski J."/>
            <person name="Sierra R."/>
            <person name="Euteneuer U."/>
            <person name="Pillet L."/>
            <person name="Moustafa A."/>
            <person name="Platzer M."/>
            <person name="Groth M."/>
            <person name="Szafranski K."/>
            <person name="Schliwa M."/>
        </authorList>
    </citation>
    <scope>NUCLEOTIDE SEQUENCE [LARGE SCALE GENOMIC DNA]</scope>
</reference>
<sequence>MYLFPLEAKDGANNGLDIARKRLEQVKAKHPEISYADLWVLASYVAIESMGGPHIEFRGGRKDATDEKACPPNGRLPDASKGAQHVRDVFGRLIFLKPTLKNT</sequence>
<dbReference type="Proteomes" id="UP000023152">
    <property type="component" value="Unassembled WGS sequence"/>
</dbReference>
<dbReference type="PANTHER" id="PTHR31356:SF58">
    <property type="entry name" value="CYTOCHROME C PEROXIDASE, MITOCHONDRIAL"/>
    <property type="match status" value="1"/>
</dbReference>
<dbReference type="GO" id="GO:0046872">
    <property type="term" value="F:metal ion binding"/>
    <property type="evidence" value="ECO:0007669"/>
    <property type="project" value="UniProtKB-KW"/>
</dbReference>
<keyword evidence="6" id="KW-0408">Iron</keyword>
<organism evidence="13 14">
    <name type="scientific">Reticulomyxa filosa</name>
    <dbReference type="NCBI Taxonomy" id="46433"/>
    <lineage>
        <taxon>Eukaryota</taxon>
        <taxon>Sar</taxon>
        <taxon>Rhizaria</taxon>
        <taxon>Retaria</taxon>
        <taxon>Foraminifera</taxon>
        <taxon>Monothalamids</taxon>
        <taxon>Reticulomyxidae</taxon>
        <taxon>Reticulomyxa</taxon>
    </lineage>
</organism>
<comment type="similarity">
    <text evidence="11">Belongs to the peroxidase family.</text>
</comment>
<dbReference type="EC" id="1.11.1.5" evidence="8"/>
<evidence type="ECO:0000256" key="9">
    <source>
        <dbReference type="ARBA" id="ARBA00040313"/>
    </source>
</evidence>